<evidence type="ECO:0000313" key="4">
    <source>
        <dbReference type="Proteomes" id="UP001056426"/>
    </source>
</evidence>
<dbReference type="Proteomes" id="UP001056426">
    <property type="component" value="Chromosome"/>
</dbReference>
<feature type="transmembrane region" description="Helical" evidence="1">
    <location>
        <begin position="67"/>
        <end position="83"/>
    </location>
</feature>
<gene>
    <name evidence="3" type="ORF">M9189_01080</name>
</gene>
<reference evidence="3" key="1">
    <citation type="submission" date="2022-05" db="EMBL/GenBank/DDBJ databases">
        <authorList>
            <person name="Sun X."/>
        </authorList>
    </citation>
    <scope>NUCLEOTIDE SEQUENCE</scope>
    <source>
        <strain evidence="3">Ai-910</strain>
    </source>
</reference>
<name>A0A9J6ZQR3_9BACT</name>
<feature type="transmembrane region" description="Helical" evidence="1">
    <location>
        <begin position="95"/>
        <end position="116"/>
    </location>
</feature>
<feature type="transmembrane region" description="Helical" evidence="1">
    <location>
        <begin position="7"/>
        <end position="32"/>
    </location>
</feature>
<feature type="transmembrane region" description="Helical" evidence="1">
    <location>
        <begin position="185"/>
        <end position="206"/>
    </location>
</feature>
<feature type="domain" description="EamA" evidence="2">
    <location>
        <begin position="154"/>
        <end position="287"/>
    </location>
</feature>
<accession>A0A9J6ZQR3</accession>
<evidence type="ECO:0000256" key="1">
    <source>
        <dbReference type="SAM" id="Phobius"/>
    </source>
</evidence>
<feature type="transmembrane region" description="Helical" evidence="1">
    <location>
        <begin position="277"/>
        <end position="297"/>
    </location>
</feature>
<evidence type="ECO:0000259" key="2">
    <source>
        <dbReference type="Pfam" id="PF00892"/>
    </source>
</evidence>
<dbReference type="Pfam" id="PF00892">
    <property type="entry name" value="EamA"/>
    <property type="match status" value="2"/>
</dbReference>
<feature type="transmembrane region" description="Helical" evidence="1">
    <location>
        <begin position="155"/>
        <end position="173"/>
    </location>
</feature>
<evidence type="ECO:0000313" key="3">
    <source>
        <dbReference type="EMBL" id="URW79951.1"/>
    </source>
</evidence>
<dbReference type="InterPro" id="IPR000620">
    <property type="entry name" value="EamA_dom"/>
</dbReference>
<dbReference type="KEGG" id="alkq:M9189_01080"/>
<feature type="transmembrane region" description="Helical" evidence="1">
    <location>
        <begin position="123"/>
        <end position="143"/>
    </location>
</feature>
<dbReference type="SUPFAM" id="SSF103481">
    <property type="entry name" value="Multidrug resistance efflux transporter EmrE"/>
    <property type="match status" value="1"/>
</dbReference>
<reference evidence="3" key="2">
    <citation type="submission" date="2022-06" db="EMBL/GenBank/DDBJ databases">
        <title>Xiashengella guii gen. nov. sp. nov., a bacterium isolated form anaerobic digestion tank.</title>
        <authorList>
            <person name="Huang H."/>
        </authorList>
    </citation>
    <scope>NUCLEOTIDE SEQUENCE</scope>
    <source>
        <strain evidence="3">Ai-910</strain>
    </source>
</reference>
<protein>
    <submittedName>
        <fullName evidence="3">DMT family transporter</fullName>
    </submittedName>
</protein>
<dbReference type="InterPro" id="IPR037185">
    <property type="entry name" value="EmrE-like"/>
</dbReference>
<keyword evidence="1" id="KW-0812">Transmembrane</keyword>
<dbReference type="PANTHER" id="PTHR22911:SF134">
    <property type="entry name" value="DMT FAMILY TRANSPORTER"/>
    <property type="match status" value="1"/>
</dbReference>
<feature type="transmembrane region" description="Helical" evidence="1">
    <location>
        <begin position="212"/>
        <end position="232"/>
    </location>
</feature>
<dbReference type="AlphaFoldDB" id="A0A9J6ZQR3"/>
<dbReference type="PANTHER" id="PTHR22911">
    <property type="entry name" value="ACYL-MALONYL CONDENSING ENZYME-RELATED"/>
    <property type="match status" value="1"/>
</dbReference>
<keyword evidence="1" id="KW-0472">Membrane</keyword>
<feature type="transmembrane region" description="Helical" evidence="1">
    <location>
        <begin position="38"/>
        <end position="55"/>
    </location>
</feature>
<keyword evidence="4" id="KW-1185">Reference proteome</keyword>
<feature type="transmembrane region" description="Helical" evidence="1">
    <location>
        <begin position="244"/>
        <end position="265"/>
    </location>
</feature>
<dbReference type="EMBL" id="CP098400">
    <property type="protein sequence ID" value="URW79951.1"/>
    <property type="molecule type" value="Genomic_DNA"/>
</dbReference>
<keyword evidence="1" id="KW-1133">Transmembrane helix</keyword>
<dbReference type="RefSeq" id="WP_250724063.1">
    <property type="nucleotide sequence ID" value="NZ_CP098400.1"/>
</dbReference>
<proteinExistence type="predicted"/>
<feature type="domain" description="EamA" evidence="2">
    <location>
        <begin position="6"/>
        <end position="139"/>
    </location>
</feature>
<dbReference type="GO" id="GO:0016020">
    <property type="term" value="C:membrane"/>
    <property type="evidence" value="ECO:0007669"/>
    <property type="project" value="InterPro"/>
</dbReference>
<sequence length="308" mass="33954">MTNNTKGILLSLNTAILWATLAIALKVALNYIDSYTIVWWRFLVAFGSIALFMAIKTPSSLKILVKPPLSLVAAAILLGFNFIGYQQGVNYGGPLVAQIIIQLGPVLLAFAGFFMFKEKADTIRIAGFILTAVGFVVFYYYQLDFIPGKEELQTGFLWLLMGSVTWTGYAIINKMVVNKYSTSEISLMLYAIPMLMFLPFADFSTLFQAHSIGVWFLFLFLAFNTLLAYGSLSLALKYIDANKISVIITLNPIITVLLMEILLWINVSWFSTDALAPMAYIGALVVLIGAIMAVGVFSKKANKGKANP</sequence>
<organism evidence="3 4">
    <name type="scientific">Xiashengella succiniciproducens</name>
    <dbReference type="NCBI Taxonomy" id="2949635"/>
    <lineage>
        <taxon>Bacteria</taxon>
        <taxon>Pseudomonadati</taxon>
        <taxon>Bacteroidota</taxon>
        <taxon>Bacteroidia</taxon>
        <taxon>Marinilabiliales</taxon>
        <taxon>Marinilabiliaceae</taxon>
        <taxon>Xiashengella</taxon>
    </lineage>
</organism>